<dbReference type="PROSITE" id="PS51257">
    <property type="entry name" value="PROKAR_LIPOPROTEIN"/>
    <property type="match status" value="1"/>
</dbReference>
<dbReference type="Pfam" id="PF13590">
    <property type="entry name" value="DUF4136"/>
    <property type="match status" value="1"/>
</dbReference>
<evidence type="ECO:0000259" key="2">
    <source>
        <dbReference type="Pfam" id="PF13590"/>
    </source>
</evidence>
<dbReference type="Gene3D" id="3.30.160.670">
    <property type="match status" value="1"/>
</dbReference>
<gene>
    <name evidence="3" type="ORF">ACFOSX_14670</name>
</gene>
<reference evidence="4" key="1">
    <citation type="journal article" date="2019" name="Int. J. Syst. Evol. Microbiol.">
        <title>The Global Catalogue of Microorganisms (GCM) 10K type strain sequencing project: providing services to taxonomists for standard genome sequencing and annotation.</title>
        <authorList>
            <consortium name="The Broad Institute Genomics Platform"/>
            <consortium name="The Broad Institute Genome Sequencing Center for Infectious Disease"/>
            <person name="Wu L."/>
            <person name="Ma J."/>
        </authorList>
    </citation>
    <scope>NUCLEOTIDE SEQUENCE [LARGE SCALE GENOMIC DNA]</scope>
    <source>
        <strain evidence="4">CECT 8979</strain>
    </source>
</reference>
<dbReference type="InterPro" id="IPR025411">
    <property type="entry name" value="DUF4136"/>
</dbReference>
<dbReference type="EMBL" id="JBHSAT010000023">
    <property type="protein sequence ID" value="MFC3878482.1"/>
    <property type="molecule type" value="Genomic_DNA"/>
</dbReference>
<sequence>MKRYVIIIFSTVFLASCGVAVDYDYEKSTDFSNYKTYNYFTDMSSGLSELDEKRLIRTLDAQLRTMGLQKSDTPDFRIDLKSQEFTGPNRSTVGVGLGGGGRNVGGGISVGIPVGRQSATRELSIEFVDDSKNGMFWQVVSESQFNNRATPDQREAYFSKVVEKMMSKYPPKTK</sequence>
<feature type="signal peptide" evidence="1">
    <location>
        <begin position="1"/>
        <end position="20"/>
    </location>
</feature>
<keyword evidence="4" id="KW-1185">Reference proteome</keyword>
<evidence type="ECO:0000256" key="1">
    <source>
        <dbReference type="SAM" id="SignalP"/>
    </source>
</evidence>
<feature type="chain" id="PRO_5046791509" evidence="1">
    <location>
        <begin position="21"/>
        <end position="174"/>
    </location>
</feature>
<accession>A0ABV8AL83</accession>
<protein>
    <submittedName>
        <fullName evidence="3">DUF4136 domain-containing protein</fullName>
    </submittedName>
</protein>
<organism evidence="3 4">
    <name type="scientific">Winogradskyella maritima</name>
    <dbReference type="NCBI Taxonomy" id="1517766"/>
    <lineage>
        <taxon>Bacteria</taxon>
        <taxon>Pseudomonadati</taxon>
        <taxon>Bacteroidota</taxon>
        <taxon>Flavobacteriia</taxon>
        <taxon>Flavobacteriales</taxon>
        <taxon>Flavobacteriaceae</taxon>
        <taxon>Winogradskyella</taxon>
    </lineage>
</organism>
<dbReference type="Proteomes" id="UP001595812">
    <property type="component" value="Unassembled WGS sequence"/>
</dbReference>
<evidence type="ECO:0000313" key="4">
    <source>
        <dbReference type="Proteomes" id="UP001595812"/>
    </source>
</evidence>
<keyword evidence="1" id="KW-0732">Signal</keyword>
<comment type="caution">
    <text evidence="3">The sequence shown here is derived from an EMBL/GenBank/DDBJ whole genome shotgun (WGS) entry which is preliminary data.</text>
</comment>
<dbReference type="RefSeq" id="WP_386102908.1">
    <property type="nucleotide sequence ID" value="NZ_JBHSAT010000023.1"/>
</dbReference>
<name>A0ABV8AL83_9FLAO</name>
<feature type="domain" description="DUF4136" evidence="2">
    <location>
        <begin position="21"/>
        <end position="171"/>
    </location>
</feature>
<proteinExistence type="predicted"/>
<evidence type="ECO:0000313" key="3">
    <source>
        <dbReference type="EMBL" id="MFC3878482.1"/>
    </source>
</evidence>